<dbReference type="EMBL" id="SMFQ01000005">
    <property type="protein sequence ID" value="TCJ82802.1"/>
    <property type="molecule type" value="Genomic_DNA"/>
</dbReference>
<gene>
    <name evidence="7" type="primary">trmB</name>
    <name evidence="8" type="ORF">EV695_3538</name>
</gene>
<keyword evidence="4 7" id="KW-0808">Transferase</keyword>
<dbReference type="InterPro" id="IPR029063">
    <property type="entry name" value="SAM-dependent_MTases_sf"/>
</dbReference>
<evidence type="ECO:0000256" key="7">
    <source>
        <dbReference type="HAMAP-Rule" id="MF_01057"/>
    </source>
</evidence>
<dbReference type="CDD" id="cd02440">
    <property type="entry name" value="AdoMet_MTases"/>
    <property type="match status" value="1"/>
</dbReference>
<dbReference type="EC" id="2.1.1.33" evidence="7"/>
<dbReference type="Pfam" id="PF02390">
    <property type="entry name" value="Methyltransf_4"/>
    <property type="match status" value="1"/>
</dbReference>
<evidence type="ECO:0000256" key="3">
    <source>
        <dbReference type="ARBA" id="ARBA00022603"/>
    </source>
</evidence>
<dbReference type="PANTHER" id="PTHR23417:SF14">
    <property type="entry name" value="PENTACOTRIPEPTIDE-REPEAT REGION OF PRORP DOMAIN-CONTAINING PROTEIN"/>
    <property type="match status" value="1"/>
</dbReference>
<feature type="binding site" evidence="7">
    <location>
        <position position="105"/>
    </location>
    <ligand>
        <name>S-adenosyl-L-methionine</name>
        <dbReference type="ChEBI" id="CHEBI:59789"/>
    </ligand>
</feature>
<name>A0A4R1ESB8_9GAMM</name>
<accession>A0A4R1ESB8</accession>
<keyword evidence="6 7" id="KW-0819">tRNA processing</keyword>
<dbReference type="UniPathway" id="UPA00989"/>
<comment type="function">
    <text evidence="2 7">Catalyzes the formation of N(7)-methylguanine at position 46 (m7G46) in tRNA.</text>
</comment>
<feature type="binding site" evidence="7">
    <location>
        <begin position="200"/>
        <end position="203"/>
    </location>
    <ligand>
        <name>substrate</name>
    </ligand>
</feature>
<evidence type="ECO:0000256" key="2">
    <source>
        <dbReference type="ARBA" id="ARBA00003015"/>
    </source>
</evidence>
<evidence type="ECO:0000313" key="8">
    <source>
        <dbReference type="EMBL" id="TCJ82802.1"/>
    </source>
</evidence>
<dbReference type="PROSITE" id="PS51625">
    <property type="entry name" value="SAM_MT_TRMB"/>
    <property type="match status" value="1"/>
</dbReference>
<comment type="similarity">
    <text evidence="7">Belongs to the class I-like SAM-binding methyltransferase superfamily. TrmB family.</text>
</comment>
<proteinExistence type="inferred from homology"/>
<evidence type="ECO:0000256" key="4">
    <source>
        <dbReference type="ARBA" id="ARBA00022679"/>
    </source>
</evidence>
<keyword evidence="9" id="KW-1185">Reference proteome</keyword>
<dbReference type="AlphaFoldDB" id="A0A4R1ESB8"/>
<organism evidence="8 9">
    <name type="scientific">Cocleimonas flava</name>
    <dbReference type="NCBI Taxonomy" id="634765"/>
    <lineage>
        <taxon>Bacteria</taxon>
        <taxon>Pseudomonadati</taxon>
        <taxon>Pseudomonadota</taxon>
        <taxon>Gammaproteobacteria</taxon>
        <taxon>Thiotrichales</taxon>
        <taxon>Thiotrichaceae</taxon>
        <taxon>Cocleimonas</taxon>
    </lineage>
</organism>
<feature type="region of interest" description="Interaction with RNA" evidence="7">
    <location>
        <begin position="134"/>
        <end position="139"/>
    </location>
</feature>
<comment type="pathway">
    <text evidence="7">tRNA modification; N(7)-methylguanine-tRNA biosynthesis.</text>
</comment>
<dbReference type="PANTHER" id="PTHR23417">
    <property type="entry name" value="3-DEOXY-D-MANNO-OCTULOSONIC-ACID TRANSFERASE/TRNA GUANINE-N 7 - -METHYLTRANSFERASE"/>
    <property type="match status" value="1"/>
</dbReference>
<feature type="binding site" evidence="7">
    <location>
        <position position="164"/>
    </location>
    <ligand>
        <name>substrate</name>
    </ligand>
</feature>
<comment type="catalytic activity">
    <reaction evidence="1 7">
        <text>guanosine(46) in tRNA + S-adenosyl-L-methionine = N(7)-methylguanosine(46) in tRNA + S-adenosyl-L-homocysteine</text>
        <dbReference type="Rhea" id="RHEA:42708"/>
        <dbReference type="Rhea" id="RHEA-COMP:10188"/>
        <dbReference type="Rhea" id="RHEA-COMP:10189"/>
        <dbReference type="ChEBI" id="CHEBI:57856"/>
        <dbReference type="ChEBI" id="CHEBI:59789"/>
        <dbReference type="ChEBI" id="CHEBI:74269"/>
        <dbReference type="ChEBI" id="CHEBI:74480"/>
        <dbReference type="EC" id="2.1.1.33"/>
    </reaction>
</comment>
<dbReference type="OrthoDB" id="9802090at2"/>
<dbReference type="InterPro" id="IPR055361">
    <property type="entry name" value="tRNA_methyltr_TrmB_bact"/>
</dbReference>
<dbReference type="Proteomes" id="UP000294887">
    <property type="component" value="Unassembled WGS sequence"/>
</dbReference>
<dbReference type="InterPro" id="IPR003358">
    <property type="entry name" value="tRNA_(Gua-N-7)_MeTrfase_Trmb"/>
</dbReference>
<dbReference type="SUPFAM" id="SSF53335">
    <property type="entry name" value="S-adenosyl-L-methionine-dependent methyltransferases"/>
    <property type="match status" value="1"/>
</dbReference>
<feature type="binding site" evidence="7">
    <location>
        <position position="132"/>
    </location>
    <ligand>
        <name>substrate</name>
    </ligand>
</feature>
<dbReference type="Gene3D" id="3.40.50.150">
    <property type="entry name" value="Vaccinia Virus protein VP39"/>
    <property type="match status" value="1"/>
</dbReference>
<protein>
    <recommendedName>
        <fullName evidence="7">tRNA (guanine-N(7)-)-methyltransferase</fullName>
        <ecNumber evidence="7">2.1.1.33</ecNumber>
    </recommendedName>
    <alternativeName>
        <fullName evidence="7">tRNA (guanine(46)-N(7))-methyltransferase</fullName>
    </alternativeName>
    <alternativeName>
        <fullName evidence="7">tRNA(m7G46)-methyltransferase</fullName>
    </alternativeName>
</protein>
<reference evidence="8 9" key="1">
    <citation type="submission" date="2019-03" db="EMBL/GenBank/DDBJ databases">
        <title>Genomic Encyclopedia of Type Strains, Phase IV (KMG-IV): sequencing the most valuable type-strain genomes for metagenomic binning, comparative biology and taxonomic classification.</title>
        <authorList>
            <person name="Goeker M."/>
        </authorList>
    </citation>
    <scope>NUCLEOTIDE SEQUENCE [LARGE SCALE GENOMIC DNA]</scope>
    <source>
        <strain evidence="8 9">DSM 24830</strain>
    </source>
</reference>
<evidence type="ECO:0000313" key="9">
    <source>
        <dbReference type="Proteomes" id="UP000294887"/>
    </source>
</evidence>
<feature type="binding site" evidence="7">
    <location>
        <position position="53"/>
    </location>
    <ligand>
        <name>S-adenosyl-L-methionine</name>
        <dbReference type="ChEBI" id="CHEBI:59789"/>
    </ligand>
</feature>
<dbReference type="GO" id="GO:0043527">
    <property type="term" value="C:tRNA methyltransferase complex"/>
    <property type="evidence" value="ECO:0007669"/>
    <property type="project" value="TreeGrafter"/>
</dbReference>
<dbReference type="HAMAP" id="MF_01057">
    <property type="entry name" value="tRNA_methyltr_TrmB"/>
    <property type="match status" value="1"/>
</dbReference>
<dbReference type="GO" id="GO:0008176">
    <property type="term" value="F:tRNA (guanine(46)-N7)-methyltransferase activity"/>
    <property type="evidence" value="ECO:0007669"/>
    <property type="project" value="UniProtKB-UniRule"/>
</dbReference>
<feature type="binding site" evidence="7">
    <location>
        <position position="78"/>
    </location>
    <ligand>
        <name>S-adenosyl-L-methionine</name>
        <dbReference type="ChEBI" id="CHEBI:59789"/>
    </ligand>
</feature>
<keyword evidence="5 7" id="KW-0949">S-adenosyl-L-methionine</keyword>
<dbReference type="NCBIfam" id="TIGR00091">
    <property type="entry name" value="tRNA (guanosine(46)-N7)-methyltransferase TrmB"/>
    <property type="match status" value="1"/>
</dbReference>
<comment type="caution">
    <text evidence="8">The sequence shown here is derived from an EMBL/GenBank/DDBJ whole genome shotgun (WGS) entry which is preliminary data.</text>
</comment>
<evidence type="ECO:0000256" key="1">
    <source>
        <dbReference type="ARBA" id="ARBA00000142"/>
    </source>
</evidence>
<sequence>MRPVRSFVLRQGRLTRGQDDALQNFWPVFGIDRGDSALDVDNLFESKAQVTLEIGFGDGVSLATMAENAPDKNFIGIEVHKPGVGRLLHLIDEKKLTNVRVMDDDAVQIIKNRIPEASLDRVQLFFPDPWHKKRHNKRRIVQDDFVSLIASRLKPGGVFHLATDWEPYAEHMAEVMEASADFSSMADTPYSPKPEERPTTKFETRGIKLGHGVWDLLYQKQD</sequence>
<keyword evidence="3 7" id="KW-0489">Methyltransferase</keyword>
<evidence type="ECO:0000256" key="6">
    <source>
        <dbReference type="ARBA" id="ARBA00022694"/>
    </source>
</evidence>
<feature type="binding site" evidence="7">
    <location>
        <position position="128"/>
    </location>
    <ligand>
        <name>S-adenosyl-L-methionine</name>
        <dbReference type="ChEBI" id="CHEBI:59789"/>
    </ligand>
</feature>
<evidence type="ECO:0000256" key="5">
    <source>
        <dbReference type="ARBA" id="ARBA00022691"/>
    </source>
</evidence>